<evidence type="ECO:0000313" key="2">
    <source>
        <dbReference type="Proteomes" id="UP001281147"/>
    </source>
</evidence>
<gene>
    <name evidence="1" type="ORF">LTR37_015352</name>
</gene>
<evidence type="ECO:0000313" key="1">
    <source>
        <dbReference type="EMBL" id="KAK3701699.1"/>
    </source>
</evidence>
<accession>A0ACC3MR59</accession>
<name>A0ACC3MR59_9PEZI</name>
<sequence>MAPCLQSLPPELAEIISEDCLVSGDPLSLLALRLTCREIERSTRRTWVRYFFTWRKVELDSAKLNKLQEIMDVPELASAVTALHIFCKDDGKLGDIEDSRTRLTQASPVALVMYPSKLALAFRNMHNLQDIYFQPHNDVAGNDIDYASRIVIDYSATLAVVMSALHACDLRPTTVSDYQDGDSRLGIVRCRSMTQLAACFSKLETLEMNVFDANNLTDSAMFGARLTAGLNSMRSLTTLHLGFSRGRGSDMVFQTLAEAVFLPSLAWISLQALDCTFEDLTLFLCKHAATLQECGLFDIRLQDRQRLDLFTQLLELLHKSFHLERLNLMDMRDLTGIYLFSGMEQAVGYDEPDEDAYALVEHLAEYVFETLDEVKHALNEMLKCVTWVEVD</sequence>
<reference evidence="1" key="1">
    <citation type="submission" date="2023-07" db="EMBL/GenBank/DDBJ databases">
        <title>Black Yeasts Isolated from many extreme environments.</title>
        <authorList>
            <person name="Coleine C."/>
            <person name="Stajich J.E."/>
            <person name="Selbmann L."/>
        </authorList>
    </citation>
    <scope>NUCLEOTIDE SEQUENCE</scope>
    <source>
        <strain evidence="1">CCFEE 5714</strain>
    </source>
</reference>
<dbReference type="EMBL" id="JAUTXU010000170">
    <property type="protein sequence ID" value="KAK3701699.1"/>
    <property type="molecule type" value="Genomic_DNA"/>
</dbReference>
<proteinExistence type="predicted"/>
<keyword evidence="2" id="KW-1185">Reference proteome</keyword>
<protein>
    <submittedName>
        <fullName evidence="1">Uncharacterized protein</fullName>
    </submittedName>
</protein>
<organism evidence="1 2">
    <name type="scientific">Vermiconidia calcicola</name>
    <dbReference type="NCBI Taxonomy" id="1690605"/>
    <lineage>
        <taxon>Eukaryota</taxon>
        <taxon>Fungi</taxon>
        <taxon>Dikarya</taxon>
        <taxon>Ascomycota</taxon>
        <taxon>Pezizomycotina</taxon>
        <taxon>Dothideomycetes</taxon>
        <taxon>Dothideomycetidae</taxon>
        <taxon>Mycosphaerellales</taxon>
        <taxon>Extremaceae</taxon>
        <taxon>Vermiconidia</taxon>
    </lineage>
</organism>
<comment type="caution">
    <text evidence="1">The sequence shown here is derived from an EMBL/GenBank/DDBJ whole genome shotgun (WGS) entry which is preliminary data.</text>
</comment>
<dbReference type="Proteomes" id="UP001281147">
    <property type="component" value="Unassembled WGS sequence"/>
</dbReference>